<dbReference type="GO" id="GO:0008171">
    <property type="term" value="F:O-methyltransferase activity"/>
    <property type="evidence" value="ECO:0007669"/>
    <property type="project" value="InterPro"/>
</dbReference>
<dbReference type="GO" id="GO:0032259">
    <property type="term" value="P:methylation"/>
    <property type="evidence" value="ECO:0007669"/>
    <property type="project" value="UniProtKB-KW"/>
</dbReference>
<dbReference type="Gene3D" id="3.40.50.150">
    <property type="entry name" value="Vaccinia Virus protein VP39"/>
    <property type="match status" value="1"/>
</dbReference>
<name>A0A4Q9QDQ8_9APHY</name>
<organism evidence="5 6">
    <name type="scientific">Dichomitus squalens</name>
    <dbReference type="NCBI Taxonomy" id="114155"/>
    <lineage>
        <taxon>Eukaryota</taxon>
        <taxon>Fungi</taxon>
        <taxon>Dikarya</taxon>
        <taxon>Basidiomycota</taxon>
        <taxon>Agaricomycotina</taxon>
        <taxon>Agaricomycetes</taxon>
        <taxon>Polyporales</taxon>
        <taxon>Polyporaceae</taxon>
        <taxon>Dichomitus</taxon>
    </lineage>
</organism>
<proteinExistence type="inferred from homology"/>
<dbReference type="SUPFAM" id="SSF53335">
    <property type="entry name" value="S-adenosyl-L-methionine-dependent methyltransferases"/>
    <property type="match status" value="1"/>
</dbReference>
<sequence>MLKFGRRLDGWSVTSVCPRGTPRDLRPSRNMYVYIPHSPLRDIPQNRSPTMSTINQAFQSLKATRPIDDVWVRSDEYHNSFLIPRDEALEYARKNSTDHGLPEIAVSAAQGKLLHLYAKTIGAKKVLEVGTLGGYSAIWLARALPEGGELTTLEIDEKHAKVAQENLDHAGLTSKVKIVLGPAIDTLKKIPTESQYDLAFIDADKESNLDYVLEAERLVRKGGIIIVDNVVRQGRVADPSNTEDATLGVRKLLEHLKNDKNVDATSIGTVGEKGWDGFIYAVRL</sequence>
<dbReference type="PANTHER" id="PTHR10509">
    <property type="entry name" value="O-METHYLTRANSFERASE-RELATED"/>
    <property type="match status" value="1"/>
</dbReference>
<comment type="similarity">
    <text evidence="4">Belongs to the class I-like SAM-binding methyltransferase superfamily. Cation-dependent O-methyltransferase family.</text>
</comment>
<evidence type="ECO:0000256" key="2">
    <source>
        <dbReference type="ARBA" id="ARBA00022679"/>
    </source>
</evidence>
<dbReference type="Proteomes" id="UP000292082">
    <property type="component" value="Unassembled WGS sequence"/>
</dbReference>
<dbReference type="Pfam" id="PF01596">
    <property type="entry name" value="Methyltransf_3"/>
    <property type="match status" value="1"/>
</dbReference>
<evidence type="ECO:0000313" key="5">
    <source>
        <dbReference type="EMBL" id="TBU65917.1"/>
    </source>
</evidence>
<keyword evidence="2 5" id="KW-0808">Transferase</keyword>
<dbReference type="InterPro" id="IPR002935">
    <property type="entry name" value="SAM_O-MeTrfase"/>
</dbReference>
<dbReference type="STRING" id="114155.A0A4Q9QDQ8"/>
<dbReference type="EMBL" id="ML145084">
    <property type="protein sequence ID" value="TBU65917.1"/>
    <property type="molecule type" value="Genomic_DNA"/>
</dbReference>
<reference evidence="5 6" key="1">
    <citation type="submission" date="2019-01" db="EMBL/GenBank/DDBJ databases">
        <title>Draft genome sequences of three monokaryotic isolates of the white-rot basidiomycete fungus Dichomitus squalens.</title>
        <authorList>
            <consortium name="DOE Joint Genome Institute"/>
            <person name="Lopez S.C."/>
            <person name="Andreopoulos B."/>
            <person name="Pangilinan J."/>
            <person name="Lipzen A."/>
            <person name="Riley R."/>
            <person name="Ahrendt S."/>
            <person name="Ng V."/>
            <person name="Barry K."/>
            <person name="Daum C."/>
            <person name="Grigoriev I.V."/>
            <person name="Hilden K.S."/>
            <person name="Makela M.R."/>
            <person name="de Vries R.P."/>
        </authorList>
    </citation>
    <scope>NUCLEOTIDE SEQUENCE [LARGE SCALE GENOMIC DNA]</scope>
    <source>
        <strain evidence="5 6">CBS 464.89</strain>
    </source>
</reference>
<keyword evidence="3" id="KW-0949">S-adenosyl-L-methionine</keyword>
<evidence type="ECO:0000313" key="6">
    <source>
        <dbReference type="Proteomes" id="UP000292082"/>
    </source>
</evidence>
<keyword evidence="6" id="KW-1185">Reference proteome</keyword>
<gene>
    <name evidence="5" type="ORF">BD310DRAFT_912355</name>
</gene>
<protein>
    <submittedName>
        <fullName evidence="5">S-adenosyl-L-methionine-dependent methyltransferase</fullName>
    </submittedName>
</protein>
<accession>A0A4Q9QDQ8</accession>
<dbReference type="PANTHER" id="PTHR10509:SF14">
    <property type="entry name" value="CAFFEOYL-COA O-METHYLTRANSFERASE 3-RELATED"/>
    <property type="match status" value="1"/>
</dbReference>
<evidence type="ECO:0000256" key="4">
    <source>
        <dbReference type="ARBA" id="ARBA00023453"/>
    </source>
</evidence>
<dbReference type="CDD" id="cd02440">
    <property type="entry name" value="AdoMet_MTases"/>
    <property type="match status" value="1"/>
</dbReference>
<evidence type="ECO:0000256" key="1">
    <source>
        <dbReference type="ARBA" id="ARBA00022603"/>
    </source>
</evidence>
<keyword evidence="1 5" id="KW-0489">Methyltransferase</keyword>
<dbReference type="GO" id="GO:0008757">
    <property type="term" value="F:S-adenosylmethionine-dependent methyltransferase activity"/>
    <property type="evidence" value="ECO:0007669"/>
    <property type="project" value="TreeGrafter"/>
</dbReference>
<dbReference type="PROSITE" id="PS51682">
    <property type="entry name" value="SAM_OMT_I"/>
    <property type="match status" value="1"/>
</dbReference>
<dbReference type="AlphaFoldDB" id="A0A4Q9QDQ8"/>
<dbReference type="InterPro" id="IPR029063">
    <property type="entry name" value="SAM-dependent_MTases_sf"/>
</dbReference>
<dbReference type="InterPro" id="IPR050362">
    <property type="entry name" value="Cation-dep_OMT"/>
</dbReference>
<evidence type="ECO:0000256" key="3">
    <source>
        <dbReference type="ARBA" id="ARBA00022691"/>
    </source>
</evidence>